<gene>
    <name evidence="1" type="ORF">XELAEV_18021613mg</name>
</gene>
<protein>
    <submittedName>
        <fullName evidence="1">Uncharacterized protein</fullName>
    </submittedName>
</protein>
<dbReference type="EMBL" id="CM004471">
    <property type="protein sequence ID" value="OCT87907.1"/>
    <property type="molecule type" value="Genomic_DNA"/>
</dbReference>
<proteinExistence type="predicted"/>
<evidence type="ECO:0000313" key="1">
    <source>
        <dbReference type="EMBL" id="OCT87907.1"/>
    </source>
</evidence>
<evidence type="ECO:0000313" key="2">
    <source>
        <dbReference type="Proteomes" id="UP000694892"/>
    </source>
</evidence>
<accession>A0A974D9V2</accession>
<dbReference type="Proteomes" id="UP000694892">
    <property type="component" value="Chromosome 3S"/>
</dbReference>
<organism evidence="1 2">
    <name type="scientific">Xenopus laevis</name>
    <name type="common">African clawed frog</name>
    <dbReference type="NCBI Taxonomy" id="8355"/>
    <lineage>
        <taxon>Eukaryota</taxon>
        <taxon>Metazoa</taxon>
        <taxon>Chordata</taxon>
        <taxon>Craniata</taxon>
        <taxon>Vertebrata</taxon>
        <taxon>Euteleostomi</taxon>
        <taxon>Amphibia</taxon>
        <taxon>Batrachia</taxon>
        <taxon>Anura</taxon>
        <taxon>Pipoidea</taxon>
        <taxon>Pipidae</taxon>
        <taxon>Xenopodinae</taxon>
        <taxon>Xenopus</taxon>
        <taxon>Xenopus</taxon>
    </lineage>
</organism>
<name>A0A974D9V2_XENLA</name>
<dbReference type="AlphaFoldDB" id="A0A974D9V2"/>
<reference evidence="2" key="1">
    <citation type="journal article" date="2016" name="Nature">
        <title>Genome evolution in the allotetraploid frog Xenopus laevis.</title>
        <authorList>
            <person name="Session A.M."/>
            <person name="Uno Y."/>
            <person name="Kwon T."/>
            <person name="Chapman J.A."/>
            <person name="Toyoda A."/>
            <person name="Takahashi S."/>
            <person name="Fukui A."/>
            <person name="Hikosaka A."/>
            <person name="Suzuki A."/>
            <person name="Kondo M."/>
            <person name="van Heeringen S.J."/>
            <person name="Quigley I."/>
            <person name="Heinz S."/>
            <person name="Ogino H."/>
            <person name="Ochi H."/>
            <person name="Hellsten U."/>
            <person name="Lyons J.B."/>
            <person name="Simakov O."/>
            <person name="Putnam N."/>
            <person name="Stites J."/>
            <person name="Kuroki Y."/>
            <person name="Tanaka T."/>
            <person name="Michiue T."/>
            <person name="Watanabe M."/>
            <person name="Bogdanovic O."/>
            <person name="Lister R."/>
            <person name="Georgiou G."/>
            <person name="Paranjpe S.S."/>
            <person name="van Kruijsbergen I."/>
            <person name="Shu S."/>
            <person name="Carlson J."/>
            <person name="Kinoshita T."/>
            <person name="Ohta Y."/>
            <person name="Mawaribuchi S."/>
            <person name="Jenkins J."/>
            <person name="Grimwood J."/>
            <person name="Schmutz J."/>
            <person name="Mitros T."/>
            <person name="Mozaffari S.V."/>
            <person name="Suzuki Y."/>
            <person name="Haramoto Y."/>
            <person name="Yamamoto T.S."/>
            <person name="Takagi C."/>
            <person name="Heald R."/>
            <person name="Miller K."/>
            <person name="Haudenschild C."/>
            <person name="Kitzman J."/>
            <person name="Nakayama T."/>
            <person name="Izutsu Y."/>
            <person name="Robert J."/>
            <person name="Fortriede J."/>
            <person name="Burns K."/>
            <person name="Lotay V."/>
            <person name="Karimi K."/>
            <person name="Yasuoka Y."/>
            <person name="Dichmann D.S."/>
            <person name="Flajnik M.F."/>
            <person name="Houston D.W."/>
            <person name="Shendure J."/>
            <person name="DuPasquier L."/>
            <person name="Vize P.D."/>
            <person name="Zorn A.M."/>
            <person name="Ito M."/>
            <person name="Marcotte E.M."/>
            <person name="Wallingford J.B."/>
            <person name="Ito Y."/>
            <person name="Asashima M."/>
            <person name="Ueno N."/>
            <person name="Matsuda Y."/>
            <person name="Veenstra G.J."/>
            <person name="Fujiyama A."/>
            <person name="Harland R.M."/>
            <person name="Taira M."/>
            <person name="Rokhsar D.S."/>
        </authorList>
    </citation>
    <scope>NUCLEOTIDE SEQUENCE [LARGE SCALE GENOMIC DNA]</scope>
    <source>
        <strain evidence="2">J</strain>
    </source>
</reference>
<sequence length="112" mass="12916">MEHEQIFILVWSYGIHLQGKVVHDFRILLCDKDNIEQNCTQTMSPKCGLRTGLEYSECLLGLLHNALLSQYMGKSSGRHLCQMDSSSANLFNYPSRWSILLLSLFLYNIQVF</sequence>